<dbReference type="AlphaFoldDB" id="A0A381XC61"/>
<evidence type="ECO:0000256" key="4">
    <source>
        <dbReference type="ARBA" id="ARBA00022989"/>
    </source>
</evidence>
<dbReference type="Gene3D" id="3.30.420.270">
    <property type="match status" value="1"/>
</dbReference>
<keyword evidence="5 6" id="KW-0472">Membrane</keyword>
<evidence type="ECO:0008006" key="8">
    <source>
        <dbReference type="Google" id="ProtNLM"/>
    </source>
</evidence>
<name>A0A381XC61_9ZZZZ</name>
<dbReference type="InterPro" id="IPR003400">
    <property type="entry name" value="ExbD"/>
</dbReference>
<feature type="transmembrane region" description="Helical" evidence="6">
    <location>
        <begin position="21"/>
        <end position="41"/>
    </location>
</feature>
<protein>
    <recommendedName>
        <fullName evidence="8">Biopolymer transport protein ExbD/TolR</fullName>
    </recommendedName>
</protein>
<proteinExistence type="predicted"/>
<keyword evidence="2" id="KW-1003">Cell membrane</keyword>
<evidence type="ECO:0000256" key="6">
    <source>
        <dbReference type="SAM" id="Phobius"/>
    </source>
</evidence>
<dbReference type="GO" id="GO:0005886">
    <property type="term" value="C:plasma membrane"/>
    <property type="evidence" value="ECO:0007669"/>
    <property type="project" value="UniProtKB-SubCell"/>
</dbReference>
<evidence type="ECO:0000256" key="3">
    <source>
        <dbReference type="ARBA" id="ARBA00022692"/>
    </source>
</evidence>
<sequence>MAKKEGKGLGESPDLTPMIDIVFQLLIFFMVTAVFAVTPGLDIKLPEAEEAQAPEKENLFIVVDQDGNMKLNHQTVTFSNLKDKIQEKRQLLDNTTMIIIQGDERATHGQIVQIMDIARQVGVVDQIIATEPNRGR</sequence>
<evidence type="ECO:0000256" key="1">
    <source>
        <dbReference type="ARBA" id="ARBA00004162"/>
    </source>
</evidence>
<organism evidence="7">
    <name type="scientific">marine metagenome</name>
    <dbReference type="NCBI Taxonomy" id="408172"/>
    <lineage>
        <taxon>unclassified sequences</taxon>
        <taxon>metagenomes</taxon>
        <taxon>ecological metagenomes</taxon>
    </lineage>
</organism>
<reference evidence="7" key="1">
    <citation type="submission" date="2018-05" db="EMBL/GenBank/DDBJ databases">
        <authorList>
            <person name="Lanie J.A."/>
            <person name="Ng W.-L."/>
            <person name="Kazmierczak K.M."/>
            <person name="Andrzejewski T.M."/>
            <person name="Davidsen T.M."/>
            <person name="Wayne K.J."/>
            <person name="Tettelin H."/>
            <person name="Glass J.I."/>
            <person name="Rusch D."/>
            <person name="Podicherti R."/>
            <person name="Tsui H.-C.T."/>
            <person name="Winkler M.E."/>
        </authorList>
    </citation>
    <scope>NUCLEOTIDE SEQUENCE</scope>
</reference>
<dbReference type="PANTHER" id="PTHR30558">
    <property type="entry name" value="EXBD MEMBRANE COMPONENT OF PMF-DRIVEN MACROMOLECULE IMPORT SYSTEM"/>
    <property type="match status" value="1"/>
</dbReference>
<accession>A0A381XC61</accession>
<keyword evidence="4 6" id="KW-1133">Transmembrane helix</keyword>
<evidence type="ECO:0000256" key="5">
    <source>
        <dbReference type="ARBA" id="ARBA00023136"/>
    </source>
</evidence>
<evidence type="ECO:0000313" key="7">
    <source>
        <dbReference type="EMBL" id="SVA62152.1"/>
    </source>
</evidence>
<gene>
    <name evidence="7" type="ORF">METZ01_LOCUS115006</name>
</gene>
<evidence type="ECO:0000256" key="2">
    <source>
        <dbReference type="ARBA" id="ARBA00022475"/>
    </source>
</evidence>
<dbReference type="GO" id="GO:0022857">
    <property type="term" value="F:transmembrane transporter activity"/>
    <property type="evidence" value="ECO:0007669"/>
    <property type="project" value="InterPro"/>
</dbReference>
<dbReference type="Pfam" id="PF02472">
    <property type="entry name" value="ExbD"/>
    <property type="match status" value="1"/>
</dbReference>
<comment type="subcellular location">
    <subcellularLocation>
        <location evidence="1">Cell membrane</location>
        <topology evidence="1">Single-pass membrane protein</topology>
    </subcellularLocation>
</comment>
<keyword evidence="3 6" id="KW-0812">Transmembrane</keyword>
<dbReference type="EMBL" id="UINC01014597">
    <property type="protein sequence ID" value="SVA62152.1"/>
    <property type="molecule type" value="Genomic_DNA"/>
</dbReference>